<reference evidence="2" key="1">
    <citation type="submission" date="2019-05" db="EMBL/GenBank/DDBJ databases">
        <title>Annotation for the trematode Fasciolopsis buski.</title>
        <authorList>
            <person name="Choi Y.-J."/>
        </authorList>
    </citation>
    <scope>NUCLEOTIDE SEQUENCE</scope>
    <source>
        <strain evidence="2">HT</strain>
        <tissue evidence="2">Whole worm</tissue>
    </source>
</reference>
<comment type="caution">
    <text evidence="2">The sequence shown here is derived from an EMBL/GenBank/DDBJ whole genome shotgun (WGS) entry which is preliminary data.</text>
</comment>
<dbReference type="Proteomes" id="UP000728185">
    <property type="component" value="Unassembled WGS sequence"/>
</dbReference>
<evidence type="ECO:0000313" key="2">
    <source>
        <dbReference type="EMBL" id="KAA0186812.1"/>
    </source>
</evidence>
<gene>
    <name evidence="2" type="ORF">FBUS_05070</name>
</gene>
<dbReference type="AlphaFoldDB" id="A0A8E0RPB7"/>
<protein>
    <submittedName>
        <fullName evidence="2">Uncharacterized protein</fullName>
    </submittedName>
</protein>
<proteinExistence type="predicted"/>
<sequence>MQTGTGELVSKALIKQSPNPSNHPILYACRTQHLPLIRERRISHTVPPSPIRSGYKDKQTPKRSSMFEPNESERVIFVRPVGKVKLSHLAKSQEGDEIKEALQDIT</sequence>
<evidence type="ECO:0000313" key="3">
    <source>
        <dbReference type="Proteomes" id="UP000728185"/>
    </source>
</evidence>
<organism evidence="2 3">
    <name type="scientific">Fasciolopsis buskii</name>
    <dbReference type="NCBI Taxonomy" id="27845"/>
    <lineage>
        <taxon>Eukaryota</taxon>
        <taxon>Metazoa</taxon>
        <taxon>Spiralia</taxon>
        <taxon>Lophotrochozoa</taxon>
        <taxon>Platyhelminthes</taxon>
        <taxon>Trematoda</taxon>
        <taxon>Digenea</taxon>
        <taxon>Plagiorchiida</taxon>
        <taxon>Echinostomata</taxon>
        <taxon>Echinostomatoidea</taxon>
        <taxon>Fasciolidae</taxon>
        <taxon>Fasciolopsis</taxon>
    </lineage>
</organism>
<feature type="region of interest" description="Disordered" evidence="1">
    <location>
        <begin position="41"/>
        <end position="69"/>
    </location>
</feature>
<name>A0A8E0RPB7_9TREM</name>
<keyword evidence="3" id="KW-1185">Reference proteome</keyword>
<dbReference type="EMBL" id="LUCM01009559">
    <property type="protein sequence ID" value="KAA0186812.1"/>
    <property type="molecule type" value="Genomic_DNA"/>
</dbReference>
<feature type="region of interest" description="Disordered" evidence="1">
    <location>
        <begin position="1"/>
        <end position="24"/>
    </location>
</feature>
<accession>A0A8E0RPB7</accession>
<evidence type="ECO:0000256" key="1">
    <source>
        <dbReference type="SAM" id="MobiDB-lite"/>
    </source>
</evidence>